<dbReference type="Pfam" id="PF05019">
    <property type="entry name" value="Coq4"/>
    <property type="match status" value="1"/>
</dbReference>
<feature type="binding site" evidence="6">
    <location>
        <position position="129"/>
    </location>
    <ligand>
        <name>Zn(2+)</name>
        <dbReference type="ChEBI" id="CHEBI:29105"/>
    </ligand>
</feature>
<dbReference type="InterPro" id="IPR027540">
    <property type="entry name" value="Coq4_euk"/>
</dbReference>
<evidence type="ECO:0000256" key="5">
    <source>
        <dbReference type="ARBA" id="ARBA00023239"/>
    </source>
</evidence>
<protein>
    <recommendedName>
        <fullName evidence="6">Ubiquinone biosynthesis protein COQ4 homolog, mitochondrial</fullName>
    </recommendedName>
    <alternativeName>
        <fullName evidence="6">4-hydroxy-3-methoxy-5-polyprenylbenzoate decarboxylase</fullName>
        <ecNumber evidence="6">4.1.1.130</ecNumber>
    </alternativeName>
    <alternativeName>
        <fullName evidence="6">Coenzyme Q biosynthesis protein 4 homolog</fullName>
    </alternativeName>
</protein>
<dbReference type="InterPro" id="IPR007715">
    <property type="entry name" value="Coq4"/>
</dbReference>
<keyword evidence="6" id="KW-0479">Metal-binding</keyword>
<feature type="binding site" evidence="6">
    <location>
        <position position="145"/>
    </location>
    <ligand>
        <name>Zn(2+)</name>
        <dbReference type="ChEBI" id="CHEBI:29105"/>
    </ligand>
</feature>
<evidence type="ECO:0000256" key="1">
    <source>
        <dbReference type="ARBA" id="ARBA00022688"/>
    </source>
</evidence>
<comment type="subcellular location">
    <subcellularLocation>
        <location evidence="6">Mitochondrion inner membrane</location>
        <topology evidence="6">Peripheral membrane protein</topology>
        <orientation evidence="6">Matrix side</orientation>
    </subcellularLocation>
</comment>
<evidence type="ECO:0000313" key="7">
    <source>
        <dbReference type="EMBL" id="KAJ8907997.1"/>
    </source>
</evidence>
<keyword evidence="4 6" id="KW-0472">Membrane</keyword>
<accession>A0AAV8V310</accession>
<comment type="catalytic activity">
    <reaction evidence="6">
        <text>a 4-hydroxy-3-methoxy-5-(all-trans-polyprenyl)benzoate + H(+) = a 2-methoxy-6-(all-trans-polyprenyl)phenol + CO2</text>
        <dbReference type="Rhea" id="RHEA:81179"/>
        <dbReference type="Rhea" id="RHEA-COMP:9551"/>
        <dbReference type="Rhea" id="RHEA-COMP:10931"/>
        <dbReference type="ChEBI" id="CHEBI:15378"/>
        <dbReference type="ChEBI" id="CHEBI:16526"/>
        <dbReference type="ChEBI" id="CHEBI:62731"/>
        <dbReference type="ChEBI" id="CHEBI:84443"/>
        <dbReference type="EC" id="4.1.1.130"/>
    </reaction>
</comment>
<keyword evidence="5 6" id="KW-0456">Lyase</keyword>
<feature type="binding site" evidence="6">
    <location>
        <position position="133"/>
    </location>
    <ligand>
        <name>Zn(2+)</name>
        <dbReference type="ChEBI" id="CHEBI:29105"/>
    </ligand>
</feature>
<evidence type="ECO:0000256" key="3">
    <source>
        <dbReference type="ARBA" id="ARBA00023128"/>
    </source>
</evidence>
<reference evidence="7 8" key="1">
    <citation type="journal article" date="2023" name="Nat. Commun.">
        <title>Origin of minicircular mitochondrial genomes in red algae.</title>
        <authorList>
            <person name="Lee Y."/>
            <person name="Cho C.H."/>
            <person name="Lee Y.M."/>
            <person name="Park S.I."/>
            <person name="Yang J.H."/>
            <person name="West J.A."/>
            <person name="Bhattacharya D."/>
            <person name="Yoon H.S."/>
        </authorList>
    </citation>
    <scope>NUCLEOTIDE SEQUENCE [LARGE SCALE GENOMIC DNA]</scope>
    <source>
        <strain evidence="7 8">CCMP1338</strain>
        <tissue evidence="7">Whole cell</tissue>
    </source>
</reference>
<sequence length="230" mass="25588">MSYHQYQPLSQLGRASVAIGSALLAVRNPARGDLVAALGETTGSAALQRLLRRMEASAEGSLLLKERAIISSETVSPKRLKRECPEGTFGAAYADFMLKRNFSPDDRSIVRFVESEDLAYVMLRYRQVHDFWHVLVDLPPSILGELALKWFEWAHTGLPSTLLSASFASFRLSTPQQLHLANDLTPWALDAGAKCANLLSVHYETLFGKDLDELRGDLKLTKAPLSEEFR</sequence>
<dbReference type="EC" id="4.1.1.130" evidence="6"/>
<comment type="function">
    <text evidence="6">Lyase that catalyzes the C1-decarboxylation of 4-hydroxy-3-methoxy-5-(all-trans-polyprenyl)benzoic acid into 2-methoxy-6-(all-trans-polyprenyl)phenol during ubiquinone biosynthesis.</text>
</comment>
<evidence type="ECO:0000313" key="8">
    <source>
        <dbReference type="Proteomes" id="UP001157974"/>
    </source>
</evidence>
<evidence type="ECO:0000256" key="4">
    <source>
        <dbReference type="ARBA" id="ARBA00023136"/>
    </source>
</evidence>
<dbReference type="PANTHER" id="PTHR12922">
    <property type="entry name" value="UBIQUINONE BIOSYNTHESIS PROTEIN"/>
    <property type="match status" value="1"/>
</dbReference>
<proteinExistence type="inferred from homology"/>
<feature type="binding site" evidence="6">
    <location>
        <position position="130"/>
    </location>
    <ligand>
        <name>Zn(2+)</name>
        <dbReference type="ChEBI" id="CHEBI:29105"/>
    </ligand>
</feature>
<dbReference type="Proteomes" id="UP001157974">
    <property type="component" value="Unassembled WGS sequence"/>
</dbReference>
<keyword evidence="1 6" id="KW-0831">Ubiquinone biosynthesis</keyword>
<dbReference type="GO" id="GO:0031314">
    <property type="term" value="C:extrinsic component of mitochondrial inner membrane"/>
    <property type="evidence" value="ECO:0007669"/>
    <property type="project" value="UniProtKB-UniRule"/>
</dbReference>
<name>A0AAV8V310_9RHOD</name>
<comment type="similarity">
    <text evidence="6">Belongs to the COQ4 family.</text>
</comment>
<comment type="caution">
    <text evidence="7">The sequence shown here is derived from an EMBL/GenBank/DDBJ whole genome shotgun (WGS) entry which is preliminary data.</text>
</comment>
<dbReference type="AlphaFoldDB" id="A0AAV8V310"/>
<evidence type="ECO:0000256" key="6">
    <source>
        <dbReference type="HAMAP-Rule" id="MF_03111"/>
    </source>
</evidence>
<keyword evidence="3 6" id="KW-0496">Mitochondrion</keyword>
<keyword evidence="2 6" id="KW-0999">Mitochondrion inner membrane</keyword>
<dbReference type="GO" id="GO:0008270">
    <property type="term" value="F:zinc ion binding"/>
    <property type="evidence" value="ECO:0007669"/>
    <property type="project" value="UniProtKB-UniRule"/>
</dbReference>
<organism evidence="7 8">
    <name type="scientific">Rhodosorus marinus</name>
    <dbReference type="NCBI Taxonomy" id="101924"/>
    <lineage>
        <taxon>Eukaryota</taxon>
        <taxon>Rhodophyta</taxon>
        <taxon>Stylonematophyceae</taxon>
        <taxon>Stylonematales</taxon>
        <taxon>Stylonemataceae</taxon>
        <taxon>Rhodosorus</taxon>
    </lineage>
</organism>
<comment type="pathway">
    <text evidence="6">Cofactor biosynthesis; ubiquinone biosynthesis.</text>
</comment>
<dbReference type="PANTHER" id="PTHR12922:SF7">
    <property type="entry name" value="UBIQUINONE BIOSYNTHESIS PROTEIN COQ4 HOMOLOG, MITOCHONDRIAL"/>
    <property type="match status" value="1"/>
</dbReference>
<comment type="subunit">
    <text evidence="6">Component of a multi-subunit COQ enzyme complex.</text>
</comment>
<dbReference type="HAMAP" id="MF_03111">
    <property type="entry name" value="Coq4"/>
    <property type="match status" value="1"/>
</dbReference>
<gene>
    <name evidence="7" type="ORF">NDN08_008098</name>
</gene>
<keyword evidence="8" id="KW-1185">Reference proteome</keyword>
<keyword evidence="6" id="KW-0862">Zinc</keyword>
<dbReference type="EMBL" id="JAMWBK010000002">
    <property type="protein sequence ID" value="KAJ8907997.1"/>
    <property type="molecule type" value="Genomic_DNA"/>
</dbReference>
<evidence type="ECO:0000256" key="2">
    <source>
        <dbReference type="ARBA" id="ARBA00022792"/>
    </source>
</evidence>
<dbReference type="GO" id="GO:0120539">
    <property type="term" value="F:4-hydroxy-3-methoxy-5-polyprenylbenzoate decarboxylase activity"/>
    <property type="evidence" value="ECO:0007669"/>
    <property type="project" value="UniProtKB-EC"/>
</dbReference>
<comment type="cofactor">
    <cofactor evidence="6">
        <name>Zn(2+)</name>
        <dbReference type="ChEBI" id="CHEBI:29105"/>
    </cofactor>
</comment>